<dbReference type="InterPro" id="IPR001611">
    <property type="entry name" value="Leu-rich_rpt"/>
</dbReference>
<dbReference type="PANTHER" id="PTHR24113">
    <property type="entry name" value="RAN GTPASE-ACTIVATING PROTEIN 1"/>
    <property type="match status" value="1"/>
</dbReference>
<dbReference type="PANTHER" id="PTHR24113:SF15">
    <property type="entry name" value="NACHT DOMAIN-CONTAINING PROTEIN"/>
    <property type="match status" value="1"/>
</dbReference>
<name>A0A0S4IK39_BODSA</name>
<gene>
    <name evidence="2" type="ORF">BSAL_58190</name>
</gene>
<dbReference type="OrthoDB" id="120976at2759"/>
<organism evidence="2 3">
    <name type="scientific">Bodo saltans</name>
    <name type="common">Flagellated protozoan</name>
    <dbReference type="NCBI Taxonomy" id="75058"/>
    <lineage>
        <taxon>Eukaryota</taxon>
        <taxon>Discoba</taxon>
        <taxon>Euglenozoa</taxon>
        <taxon>Kinetoplastea</taxon>
        <taxon>Metakinetoplastina</taxon>
        <taxon>Eubodonida</taxon>
        <taxon>Bodonidae</taxon>
        <taxon>Bodo</taxon>
    </lineage>
</organism>
<dbReference type="Pfam" id="PF13516">
    <property type="entry name" value="LRR_6"/>
    <property type="match status" value="5"/>
</dbReference>
<evidence type="ECO:0000313" key="3">
    <source>
        <dbReference type="Proteomes" id="UP000051952"/>
    </source>
</evidence>
<dbReference type="VEuPathDB" id="TriTrypDB:BSAL_58190"/>
<evidence type="ECO:0000313" key="2">
    <source>
        <dbReference type="EMBL" id="CUF01429.1"/>
    </source>
</evidence>
<protein>
    <submittedName>
        <fullName evidence="2">Leucine-rich repeat protein, putative</fullName>
    </submittedName>
</protein>
<dbReference type="GO" id="GO:0005634">
    <property type="term" value="C:nucleus"/>
    <property type="evidence" value="ECO:0007669"/>
    <property type="project" value="TreeGrafter"/>
</dbReference>
<dbReference type="SMART" id="SM00368">
    <property type="entry name" value="LRR_RI"/>
    <property type="match status" value="7"/>
</dbReference>
<evidence type="ECO:0000256" key="1">
    <source>
        <dbReference type="SAM" id="MobiDB-lite"/>
    </source>
</evidence>
<dbReference type="EMBL" id="CYKH01000227">
    <property type="protein sequence ID" value="CUF01429.1"/>
    <property type="molecule type" value="Genomic_DNA"/>
</dbReference>
<dbReference type="InterPro" id="IPR032675">
    <property type="entry name" value="LRR_dom_sf"/>
</dbReference>
<dbReference type="GO" id="GO:0005096">
    <property type="term" value="F:GTPase activator activity"/>
    <property type="evidence" value="ECO:0007669"/>
    <property type="project" value="InterPro"/>
</dbReference>
<dbReference type="SUPFAM" id="SSF52047">
    <property type="entry name" value="RNI-like"/>
    <property type="match status" value="1"/>
</dbReference>
<proteinExistence type="predicted"/>
<dbReference type="Proteomes" id="UP000051952">
    <property type="component" value="Unassembled WGS sequence"/>
</dbReference>
<dbReference type="GO" id="GO:0006913">
    <property type="term" value="P:nucleocytoplasmic transport"/>
    <property type="evidence" value="ECO:0007669"/>
    <property type="project" value="TreeGrafter"/>
</dbReference>
<dbReference type="GO" id="GO:0005829">
    <property type="term" value="C:cytosol"/>
    <property type="evidence" value="ECO:0007669"/>
    <property type="project" value="TreeGrafter"/>
</dbReference>
<dbReference type="GO" id="GO:0031267">
    <property type="term" value="F:small GTPase binding"/>
    <property type="evidence" value="ECO:0007669"/>
    <property type="project" value="TreeGrafter"/>
</dbReference>
<keyword evidence="3" id="KW-1185">Reference proteome</keyword>
<dbReference type="InterPro" id="IPR027038">
    <property type="entry name" value="RanGap"/>
</dbReference>
<dbReference type="AlphaFoldDB" id="A0A0S4IK39"/>
<accession>A0A0S4IK39</accession>
<dbReference type="GO" id="GO:0048471">
    <property type="term" value="C:perinuclear region of cytoplasm"/>
    <property type="evidence" value="ECO:0007669"/>
    <property type="project" value="TreeGrafter"/>
</dbReference>
<dbReference type="Gene3D" id="3.80.10.10">
    <property type="entry name" value="Ribonuclease Inhibitor"/>
    <property type="match status" value="1"/>
</dbReference>
<reference evidence="3" key="1">
    <citation type="submission" date="2015-09" db="EMBL/GenBank/DDBJ databases">
        <authorList>
            <consortium name="Pathogen Informatics"/>
        </authorList>
    </citation>
    <scope>NUCLEOTIDE SEQUENCE [LARGE SCALE GENOMIC DNA]</scope>
    <source>
        <strain evidence="3">Lake Konstanz</strain>
    </source>
</reference>
<sequence>MTRRESVRDPRSRNARMLEKLQDLRERLADSLSEAMQAAVIDSTAVMPPPDANAHPSDSDAPPAELAAPPAHVEHNEEQLVNTCLDQLELMGFDVSPQALLVGGGGGDGEGITAGCVASYMESLIQSVTAALEADLEWVEAYSADSFVTNDDESTRPQSAMWNLASGDINAARIAEALQELEDFTFSNANDNAAKRQGSAAFRTRAKDFPFFMFPIDSVCSRLDALDELQEQYEAAIRGHEFFLVPECVDGRACRLQDVPEHRLERSHPCFSTEVPCPHRHRALHMKCYAHPEDRDPEFDVRMKSLQRRIGVLELTGVELGDAGAQCISHVLLQDRQREGKAIYSELHMAGNHMSPGGGISVLHACSHLVHVDLSGNALGYKTVALMQTSAVGPALQALLARSERLLTLNLSRNRLSDRDGRYIAEGLKTNTTLRHLDLRKNDLGATFGSDMASALAENRDLRELLLGWNRLESSGSAMLLQEMKTSSTLELVDLSWTGISDEGAKCVAEMIAGSMALRILSVAHNNIGPEGTVSISKALSPGNKTLQSLDLSFNPIGTKAGCEIVKDLRDNTTLELIDLRCIKAGDEVAEEIKRLIKIREPKMASQGLKMTVMFSTSVVGGGGPSGGRQR</sequence>
<feature type="region of interest" description="Disordered" evidence="1">
    <location>
        <begin position="40"/>
        <end position="67"/>
    </location>
</feature>